<keyword evidence="3" id="KW-0547">Nucleotide-binding</keyword>
<accession>B8GQH1</accession>
<dbReference type="HOGENOM" id="CLU_012191_0_0_6"/>
<dbReference type="InterPro" id="IPR011604">
    <property type="entry name" value="PDDEXK-like_dom_sf"/>
</dbReference>
<feature type="domain" description="PD-(D/E)XK endonuclease-like" evidence="2">
    <location>
        <begin position="697"/>
        <end position="950"/>
    </location>
</feature>
<reference evidence="3 4" key="1">
    <citation type="journal article" date="2011" name="Stand. Genomic Sci.">
        <title>Complete genome sequence of 'Thioalkalivibrio sulfidophilus' HL-EbGr7.</title>
        <authorList>
            <person name="Muyzer G."/>
            <person name="Sorokin D.Y."/>
            <person name="Mavromatis K."/>
            <person name="Lapidus A."/>
            <person name="Clum A."/>
            <person name="Ivanova N."/>
            <person name="Pati A."/>
            <person name="d'Haeseleer P."/>
            <person name="Woyke T."/>
            <person name="Kyrpides N.C."/>
        </authorList>
    </citation>
    <scope>NUCLEOTIDE SEQUENCE [LARGE SCALE GENOMIC DNA]</scope>
    <source>
        <strain evidence="3 4">HL-EbGR7</strain>
    </source>
</reference>
<evidence type="ECO:0000313" key="4">
    <source>
        <dbReference type="Proteomes" id="UP000002383"/>
    </source>
</evidence>
<gene>
    <name evidence="3" type="ordered locus">Tgr7_1280</name>
</gene>
<dbReference type="Proteomes" id="UP000002383">
    <property type="component" value="Chromosome"/>
</dbReference>
<keyword evidence="3" id="KW-0378">Hydrolase</keyword>
<dbReference type="eggNOG" id="COG3893">
    <property type="taxonomic scope" value="Bacteria"/>
</dbReference>
<keyword evidence="4" id="KW-1185">Reference proteome</keyword>
<dbReference type="RefSeq" id="WP_012637849.1">
    <property type="nucleotide sequence ID" value="NC_011901.1"/>
</dbReference>
<evidence type="ECO:0000256" key="1">
    <source>
        <dbReference type="SAM" id="MobiDB-lite"/>
    </source>
</evidence>
<dbReference type="SUPFAM" id="SSF52540">
    <property type="entry name" value="P-loop containing nucleoside triphosphate hydrolases"/>
    <property type="match status" value="1"/>
</dbReference>
<dbReference type="GO" id="GO:0004386">
    <property type="term" value="F:helicase activity"/>
    <property type="evidence" value="ECO:0007669"/>
    <property type="project" value="UniProtKB-KW"/>
</dbReference>
<evidence type="ECO:0000313" key="3">
    <source>
        <dbReference type="EMBL" id="ACL72366.1"/>
    </source>
</evidence>
<keyword evidence="3" id="KW-0067">ATP-binding</keyword>
<dbReference type="Pfam" id="PF12705">
    <property type="entry name" value="PDDEXK_1"/>
    <property type="match status" value="1"/>
</dbReference>
<dbReference type="InterPro" id="IPR027417">
    <property type="entry name" value="P-loop_NTPase"/>
</dbReference>
<dbReference type="Gene3D" id="3.90.320.10">
    <property type="match status" value="1"/>
</dbReference>
<evidence type="ECO:0000259" key="2">
    <source>
        <dbReference type="Pfam" id="PF12705"/>
    </source>
</evidence>
<protein>
    <submittedName>
        <fullName evidence="3">DNA helicase/exodeoxyribonuclease V, subunit B</fullName>
    </submittedName>
</protein>
<feature type="region of interest" description="Disordered" evidence="1">
    <location>
        <begin position="1"/>
        <end position="20"/>
    </location>
</feature>
<dbReference type="AlphaFoldDB" id="B8GQH1"/>
<name>B8GQH1_THISH</name>
<keyword evidence="3" id="KW-0347">Helicase</keyword>
<dbReference type="eggNOG" id="COG2887">
    <property type="taxonomic scope" value="Bacteria"/>
</dbReference>
<dbReference type="STRING" id="396588.Tgr7_1280"/>
<dbReference type="OrthoDB" id="9761147at2"/>
<proteinExistence type="predicted"/>
<sequence length="958" mass="106559">MSSGQATRIEGAAPGTDPLEQLARRIVEDHRDRLPDLTSVTLLRPRAHGDARLRRLLLAAAREQGVEALLGPRITSLRQWVMEQDPAHGAPLLGDHGRELMLFEALREHPQLFERHDTWRLVDTLLELFRELTLSGATPPAAYEAFVQRLREAYGLGGDDSACLEPLGREARIVHTLWHAWLEQQRQEGREDPDARYLRALACLEPGNIPPGSLYAAGYDELLPAETALLNGLTREGRLHWLVGLPAAPGMPQPTSDGADPQTPFSAFLDQAFDTDGAPLRERALAFAQRHPSSPATPRLALLGAEDAEAQAAALDIRIRAWLLEGHRHIGVVTDDRRLARRLRALLERAGIDLDDPGGWALSTTRAAAALERWLEALEEDFEYQPLMDVLKSPFVFPERTEEHLFAVYRLEQDVMLRENIPRNLARMREHLFKRARRLGPASERSTRAVASLLDALEEAAVPFRGLVRGAARPAGDWLAALQESLRRLGMQASLEADPAGRRLLEEVRAMAADLGSRPLSMDWREFRTWLGRVLETRHFRPHPRPAPVRLMSLGETALARFDALIIAAADGEHLPGHEPVRALFNDGVRHALGLEAWHDRVARQQGRFRRLLEAAPRVLITWQRERGGGPQRPAPWVELIDAFHRLAWGAPLRDEALEAWLKTPDALVQSPDTAPLPATPQRPAPLLPAAHVPAKLSASAHQDLIDCPYRFYAARGLGLAPPEELAEALSKADYGERVHLCLQAFHGGTPELPGPWQGPLDEAHRAEAQTLLETISKAVFEKDLEDNFMHRGWLARWRALIPAYLDWAIERAEAWQVQDTEVSREVALATGTVLKGRLDRVDAGEAGQGVIDYKTGTPPAQKEVDAGEAVQLPTYALLLEDSQRVEYLHLDRDKVKSGASLEGEALTALREAVATRLLQLLERLRAGSPMPAWGDEKACQHCTMDVVCRRGSWEQGL</sequence>
<organism evidence="3 4">
    <name type="scientific">Thioalkalivibrio sulfidiphilus (strain HL-EbGR7)</name>
    <dbReference type="NCBI Taxonomy" id="396588"/>
    <lineage>
        <taxon>Bacteria</taxon>
        <taxon>Pseudomonadati</taxon>
        <taxon>Pseudomonadota</taxon>
        <taxon>Gammaproteobacteria</taxon>
        <taxon>Chromatiales</taxon>
        <taxon>Ectothiorhodospiraceae</taxon>
        <taxon>Thioalkalivibrio</taxon>
    </lineage>
</organism>
<dbReference type="EMBL" id="CP001339">
    <property type="protein sequence ID" value="ACL72366.1"/>
    <property type="molecule type" value="Genomic_DNA"/>
</dbReference>
<dbReference type="KEGG" id="tgr:Tgr7_1280"/>
<dbReference type="InterPro" id="IPR038726">
    <property type="entry name" value="PDDEXK_AddAB-type"/>
</dbReference>